<sequence length="504" mass="57460">MGDSMNDRLWRLLGDGRNKLLQSNRSPVRNTVPRVNLKIKPRASQPAVHEAATVPSTGLEGFQKAFQPHARKELFGEVNFYGTRNNTQTGCGSQLLSFAFTYRAPKAGWSLQEILLLSSGMRINKAPVLTKLLVAWFRIKSSLRFEGTPLEIPTSMSYPQLEEIIKTATNTPAHHLSNARRWARKLKWKTVTDMLDAGGEWKNPEEELLRATMFPDEADKVALQHAWRPVWSSRPVSSESAQVSCWKWELEDQRVELHKITRSQLAKISASKTNLTSDNSLILPATKWRILWSLPTTWRTKIEIWKFLHHGHFTNSRARRMRVSDGLCLWCGDAVETTEHLFWHCRKLSLRKTWLFTFFEPSLQQSARQENRLTGTILEALFNTATALATIQVVASWIIAIWRDRNNYVFRGTRSLTPIPIILRHAVEELKAHTTVGMNETRARLCDNALRTLNEWFESTTLLRHNSPISAGDVRTRSSISIESNTSFSSGTPDSQSSEQSSQT</sequence>
<evidence type="ECO:0000313" key="4">
    <source>
        <dbReference type="Proteomes" id="UP001633002"/>
    </source>
</evidence>
<evidence type="ECO:0000259" key="2">
    <source>
        <dbReference type="Pfam" id="PF13966"/>
    </source>
</evidence>
<name>A0ABD3HTP1_9MARC</name>
<dbReference type="Proteomes" id="UP001633002">
    <property type="component" value="Unassembled WGS sequence"/>
</dbReference>
<keyword evidence="4" id="KW-1185">Reference proteome</keyword>
<dbReference type="Pfam" id="PF13966">
    <property type="entry name" value="zf-RVT"/>
    <property type="match status" value="1"/>
</dbReference>
<accession>A0ABD3HTP1</accession>
<evidence type="ECO:0000256" key="1">
    <source>
        <dbReference type="SAM" id="MobiDB-lite"/>
    </source>
</evidence>
<comment type="caution">
    <text evidence="3">The sequence shown here is derived from an EMBL/GenBank/DDBJ whole genome shotgun (WGS) entry which is preliminary data.</text>
</comment>
<reference evidence="3 4" key="1">
    <citation type="submission" date="2024-09" db="EMBL/GenBank/DDBJ databases">
        <title>Chromosome-scale assembly of Riccia sorocarpa.</title>
        <authorList>
            <person name="Paukszto L."/>
        </authorList>
    </citation>
    <scope>NUCLEOTIDE SEQUENCE [LARGE SCALE GENOMIC DNA]</scope>
    <source>
        <strain evidence="3">LP-2024</strain>
        <tissue evidence="3">Aerial parts of the thallus</tissue>
    </source>
</reference>
<gene>
    <name evidence="3" type="ORF">R1sor_007127</name>
</gene>
<protein>
    <recommendedName>
        <fullName evidence="2">Reverse transcriptase zinc-binding domain-containing protein</fullName>
    </recommendedName>
</protein>
<dbReference type="InterPro" id="IPR026960">
    <property type="entry name" value="RVT-Znf"/>
</dbReference>
<feature type="region of interest" description="Disordered" evidence="1">
    <location>
        <begin position="482"/>
        <end position="504"/>
    </location>
</feature>
<dbReference type="EMBL" id="JBJQOH010000003">
    <property type="protein sequence ID" value="KAL3693476.1"/>
    <property type="molecule type" value="Genomic_DNA"/>
</dbReference>
<feature type="domain" description="Reverse transcriptase zinc-binding" evidence="2">
    <location>
        <begin position="286"/>
        <end position="347"/>
    </location>
</feature>
<feature type="compositionally biased region" description="Polar residues" evidence="1">
    <location>
        <begin position="491"/>
        <end position="504"/>
    </location>
</feature>
<dbReference type="AlphaFoldDB" id="A0ABD3HTP1"/>
<proteinExistence type="predicted"/>
<evidence type="ECO:0000313" key="3">
    <source>
        <dbReference type="EMBL" id="KAL3693476.1"/>
    </source>
</evidence>
<organism evidence="3 4">
    <name type="scientific">Riccia sorocarpa</name>
    <dbReference type="NCBI Taxonomy" id="122646"/>
    <lineage>
        <taxon>Eukaryota</taxon>
        <taxon>Viridiplantae</taxon>
        <taxon>Streptophyta</taxon>
        <taxon>Embryophyta</taxon>
        <taxon>Marchantiophyta</taxon>
        <taxon>Marchantiopsida</taxon>
        <taxon>Marchantiidae</taxon>
        <taxon>Marchantiales</taxon>
        <taxon>Ricciaceae</taxon>
        <taxon>Riccia</taxon>
    </lineage>
</organism>